<name>A0A1G4G3I8_9BACT</name>
<evidence type="ECO:0000313" key="5">
    <source>
        <dbReference type="Proteomes" id="UP000178485"/>
    </source>
</evidence>
<keyword evidence="4" id="KW-0346">Stress response</keyword>
<accession>A0A1G4G3I8</accession>
<dbReference type="InterPro" id="IPR008978">
    <property type="entry name" value="HSP20-like_chaperone"/>
</dbReference>
<proteinExistence type="inferred from homology"/>
<feature type="domain" description="SHSP" evidence="3">
    <location>
        <begin position="55"/>
        <end position="172"/>
    </location>
</feature>
<dbReference type="KEGG" id="pmuc:ING2E5A_0258"/>
<dbReference type="PROSITE" id="PS01031">
    <property type="entry name" value="SHSP"/>
    <property type="match status" value="1"/>
</dbReference>
<keyword evidence="5" id="KW-1185">Reference proteome</keyword>
<dbReference type="InterPro" id="IPR031107">
    <property type="entry name" value="Small_HSP"/>
</dbReference>
<dbReference type="STRING" id="1642646.ING2E5A_0258"/>
<evidence type="ECO:0000259" key="3">
    <source>
        <dbReference type="PROSITE" id="PS01031"/>
    </source>
</evidence>
<dbReference type="Proteomes" id="UP000178485">
    <property type="component" value="Chromosome i"/>
</dbReference>
<comment type="similarity">
    <text evidence="1 2">Belongs to the small heat shock protein (HSP20) family.</text>
</comment>
<sequence length="172" mass="20034">MVRHTFWIFIVASLEMHVELNHKLKRKDKAMTIIRRTNPWLPSVFNDFFGNEWVTNNNRSVPAINIQQNDNGFTVEVAAPGMTKEDCNVSVDEDNNLVICFEKKNESEEKDKKGTYLRREFSYTQFTRKMILPDNVEIDNISAKVENGVLTVDIPTVKEEEKVSRIKKIEIQ</sequence>
<evidence type="ECO:0000313" key="4">
    <source>
        <dbReference type="EMBL" id="SCM55337.1"/>
    </source>
</evidence>
<dbReference type="PANTHER" id="PTHR11527">
    <property type="entry name" value="HEAT-SHOCK PROTEIN 20 FAMILY MEMBER"/>
    <property type="match status" value="1"/>
</dbReference>
<dbReference type="EMBL" id="LT608328">
    <property type="protein sequence ID" value="SCM55337.1"/>
    <property type="molecule type" value="Genomic_DNA"/>
</dbReference>
<dbReference type="Gene3D" id="2.60.40.790">
    <property type="match status" value="1"/>
</dbReference>
<reference evidence="4 5" key="1">
    <citation type="submission" date="2016-08" db="EMBL/GenBank/DDBJ databases">
        <authorList>
            <person name="Seilhamer J.J."/>
        </authorList>
    </citation>
    <scope>NUCLEOTIDE SEQUENCE [LARGE SCALE GENOMIC DNA]</scope>
    <source>
        <strain evidence="4">ING2-E5A</strain>
    </source>
</reference>
<evidence type="ECO:0000256" key="2">
    <source>
        <dbReference type="RuleBase" id="RU003616"/>
    </source>
</evidence>
<protein>
    <submittedName>
        <fullName evidence="4">17,8 kDa class I heat shock protein</fullName>
    </submittedName>
</protein>
<dbReference type="AlphaFoldDB" id="A0A1G4G3I8"/>
<dbReference type="Pfam" id="PF00011">
    <property type="entry name" value="HSP20"/>
    <property type="match status" value="1"/>
</dbReference>
<dbReference type="SUPFAM" id="SSF49764">
    <property type="entry name" value="HSP20-like chaperones"/>
    <property type="match status" value="1"/>
</dbReference>
<evidence type="ECO:0000256" key="1">
    <source>
        <dbReference type="PROSITE-ProRule" id="PRU00285"/>
    </source>
</evidence>
<dbReference type="InterPro" id="IPR002068">
    <property type="entry name" value="A-crystallin/Hsp20_dom"/>
</dbReference>
<gene>
    <name evidence="4" type="primary">HSP17.8</name>
    <name evidence="4" type="ORF">ING2E5A_0258</name>
</gene>
<organism evidence="4 5">
    <name type="scientific">Petrimonas mucosa</name>
    <dbReference type="NCBI Taxonomy" id="1642646"/>
    <lineage>
        <taxon>Bacteria</taxon>
        <taxon>Pseudomonadati</taxon>
        <taxon>Bacteroidota</taxon>
        <taxon>Bacteroidia</taxon>
        <taxon>Bacteroidales</taxon>
        <taxon>Dysgonomonadaceae</taxon>
        <taxon>Petrimonas</taxon>
    </lineage>
</organism>